<feature type="compositionally biased region" description="Pro residues" evidence="6">
    <location>
        <begin position="1"/>
        <end position="11"/>
    </location>
</feature>
<dbReference type="Gene3D" id="1.20.1250.20">
    <property type="entry name" value="MFS general substrate transporter like domains"/>
    <property type="match status" value="1"/>
</dbReference>
<feature type="transmembrane region" description="Helical" evidence="7">
    <location>
        <begin position="84"/>
        <end position="107"/>
    </location>
</feature>
<feature type="region of interest" description="Disordered" evidence="6">
    <location>
        <begin position="1"/>
        <end position="23"/>
    </location>
</feature>
<dbReference type="FunFam" id="1.20.1720.10:FF:000009">
    <property type="entry name" value="MFS multidrug transporter"/>
    <property type="match status" value="1"/>
</dbReference>
<reference evidence="9 10" key="1">
    <citation type="submission" date="2015-02" db="EMBL/GenBank/DDBJ databases">
        <title>Draft genome sequence of Aspergillus parasiticus SU-1.</title>
        <authorList>
            <person name="Yu J."/>
            <person name="Fedorova N."/>
            <person name="Yin Y."/>
            <person name="Losada L."/>
            <person name="Zafar N."/>
            <person name="Taujale R."/>
            <person name="Ehrlich K.C."/>
            <person name="Bhatnagar D."/>
            <person name="Cleveland T.E."/>
            <person name="Bennett J.W."/>
            <person name="Nierman W.C."/>
        </authorList>
    </citation>
    <scope>NUCLEOTIDE SEQUENCE [LARGE SCALE GENOMIC DNA]</scope>
    <source>
        <strain evidence="10">ATCC 56775 / NRRL 5862 / SRRC 143 / SU-1</strain>
    </source>
</reference>
<dbReference type="EMBL" id="JZEE01000523">
    <property type="protein sequence ID" value="KJK64116.1"/>
    <property type="molecule type" value="Genomic_DNA"/>
</dbReference>
<evidence type="ECO:0000256" key="1">
    <source>
        <dbReference type="ARBA" id="ARBA00004141"/>
    </source>
</evidence>
<feature type="transmembrane region" description="Helical" evidence="7">
    <location>
        <begin position="780"/>
        <end position="801"/>
    </location>
</feature>
<dbReference type="Gene3D" id="1.20.1720.10">
    <property type="entry name" value="Multidrug resistance protein D"/>
    <property type="match status" value="1"/>
</dbReference>
<evidence type="ECO:0000256" key="4">
    <source>
        <dbReference type="ARBA" id="ARBA00022989"/>
    </source>
</evidence>
<comment type="caution">
    <text evidence="9">The sequence shown here is derived from an EMBL/GenBank/DDBJ whole genome shotgun (WGS) entry which is preliminary data.</text>
</comment>
<dbReference type="AlphaFoldDB" id="A0A0F0IAH0"/>
<accession>A0A0F0IAH0</accession>
<evidence type="ECO:0000313" key="10">
    <source>
        <dbReference type="Proteomes" id="UP000033540"/>
    </source>
</evidence>
<feature type="transmembrane region" description="Helical" evidence="7">
    <location>
        <begin position="616"/>
        <end position="636"/>
    </location>
</feature>
<dbReference type="Pfam" id="PF07690">
    <property type="entry name" value="MFS_1"/>
    <property type="match status" value="2"/>
</dbReference>
<proteinExistence type="predicted"/>
<keyword evidence="4 7" id="KW-1133">Transmembrane helix</keyword>
<dbReference type="InterPro" id="IPR036259">
    <property type="entry name" value="MFS_trans_sf"/>
</dbReference>
<sequence length="922" mass="101886">MTSPTTSPPNEPCSVAKEEEQSNFVTTLGKSPASAVTQPPPYTAFSRPKRVFILAVVTVAGFLGPLAGNIYLPALPVLEHEFQVSAAAINATVSVFMAVFGFGPLFWSSYADWKGRRPLYLISLIVYIIANVLMAVLPTNFGALVFLRIVQAFGSSAVVSMGAGTVADITEPKRRARAMSYFMLGPQCGPILGPILGGAIVGQASWRWIFAFLAILAVVLWLIMLLFQPETLRARVGNGKPYSSKGWILWPPNPFSCLAPESERGPPPPKPTLKGYWRLFTYPPIGIVSVNAAILYSSYFGIAVQLPTALENVYHWDSTEVGAGYVAVGIAMVVGSIAGGRWSDWRRARMAKALGEDKVTPEARLRDQIGGILLCAAGLAMFGWFVDRAIHPAAVLVSTFLGMSTSLDVASLGFGMSWIFVTTNAFLTECMRRQAAQAFALGNMLRSPAAAVTAAIIHPLTIDYTNAASVKVLQVGEDRNILNELRMTSDEYNWVQSIYFISYIVFEVPSNLLLKRLTPRLWQSRIMLTWGIVLACHAAAKNKETLWALRFLLGMCEAGMFPGIAAQLCGWYRSDEMGKPIMWMFGFQNTSGIVGSLLAYGISYMNGICGMSAWRWVYLLEGLFTILFSGVIYLVLPDWPKSPRTRKWLSERQQDYVEARLSENAPKTADSDFAKEEVIASLKDPRTYAFMLSQVLVNFSGYALTWELPTITTSLGFAGLPRNQLLNIPPSAAAVLAIIFSGWFLKQAYLTRPAYTMFFIMGPMLVFFILLTVLESRVGIYISCVLGNMFYSVYFIPFWAWRTSSLKGTTGAAFTLAFQSCVGQVGGVIGPQLFQSKFAYNGYKTPFGICAGVIGAACLANLWTWWLTRNVEWDVRRIRRLRIKEEKQGRIYADDDVKVYQERQFYNGVVKKGSETNAVETV</sequence>
<keyword evidence="3 7" id="KW-0812">Transmembrane</keyword>
<evidence type="ECO:0000313" key="9">
    <source>
        <dbReference type="EMBL" id="KJK64116.1"/>
    </source>
</evidence>
<dbReference type="PANTHER" id="PTHR43791:SF91">
    <property type="entry name" value="MAJOR FACILITATOR SUPERFAMILY (MFS) PROFILE DOMAIN-CONTAINING PROTEIN-RELATED"/>
    <property type="match status" value="1"/>
</dbReference>
<feature type="transmembrane region" description="Helical" evidence="7">
    <location>
        <begin position="581"/>
        <end position="604"/>
    </location>
</feature>
<gene>
    <name evidence="9" type="ORF">P875_00138484</name>
</gene>
<evidence type="ECO:0000256" key="3">
    <source>
        <dbReference type="ARBA" id="ARBA00022692"/>
    </source>
</evidence>
<dbReference type="OrthoDB" id="2985014at2759"/>
<protein>
    <submittedName>
        <fullName evidence="9">Major Facilitator Superfamily protein</fullName>
    </submittedName>
</protein>
<feature type="transmembrane region" description="Helical" evidence="7">
    <location>
        <begin position="726"/>
        <end position="745"/>
    </location>
</feature>
<feature type="transmembrane region" description="Helical" evidence="7">
    <location>
        <begin position="149"/>
        <end position="169"/>
    </location>
</feature>
<feature type="transmembrane region" description="Helical" evidence="7">
    <location>
        <begin position="813"/>
        <end position="834"/>
    </location>
</feature>
<evidence type="ECO:0000256" key="2">
    <source>
        <dbReference type="ARBA" id="ARBA00022448"/>
    </source>
</evidence>
<organism evidence="9 10">
    <name type="scientific">Aspergillus parasiticus (strain ATCC 56775 / NRRL 5862 / SRRC 143 / SU-1)</name>
    <dbReference type="NCBI Taxonomy" id="1403190"/>
    <lineage>
        <taxon>Eukaryota</taxon>
        <taxon>Fungi</taxon>
        <taxon>Dikarya</taxon>
        <taxon>Ascomycota</taxon>
        <taxon>Pezizomycotina</taxon>
        <taxon>Eurotiomycetes</taxon>
        <taxon>Eurotiomycetidae</taxon>
        <taxon>Eurotiales</taxon>
        <taxon>Aspergillaceae</taxon>
        <taxon>Aspergillus</taxon>
        <taxon>Aspergillus subgen. Circumdati</taxon>
    </lineage>
</organism>
<evidence type="ECO:0000256" key="7">
    <source>
        <dbReference type="SAM" id="Phobius"/>
    </source>
</evidence>
<feature type="transmembrane region" description="Helical" evidence="7">
    <location>
        <begin position="757"/>
        <end position="774"/>
    </location>
</feature>
<keyword evidence="2" id="KW-0813">Transport</keyword>
<feature type="transmembrane region" description="Helical" evidence="7">
    <location>
        <begin position="51"/>
        <end position="72"/>
    </location>
</feature>
<dbReference type="InterPro" id="IPR020846">
    <property type="entry name" value="MFS_dom"/>
</dbReference>
<dbReference type="SUPFAM" id="SSF103473">
    <property type="entry name" value="MFS general substrate transporter"/>
    <property type="match status" value="2"/>
</dbReference>
<feature type="transmembrane region" description="Helical" evidence="7">
    <location>
        <begin position="119"/>
        <end position="137"/>
    </location>
</feature>
<comment type="subcellular location">
    <subcellularLocation>
        <location evidence="1">Membrane</location>
        <topology evidence="1">Multi-pass membrane protein</topology>
    </subcellularLocation>
</comment>
<dbReference type="InterPro" id="IPR011701">
    <property type="entry name" value="MFS"/>
</dbReference>
<feature type="transmembrane region" description="Helical" evidence="7">
    <location>
        <begin position="546"/>
        <end position="569"/>
    </location>
</feature>
<evidence type="ECO:0000259" key="8">
    <source>
        <dbReference type="PROSITE" id="PS50850"/>
    </source>
</evidence>
<feature type="transmembrane region" description="Helical" evidence="7">
    <location>
        <begin position="208"/>
        <end position="227"/>
    </location>
</feature>
<dbReference type="GO" id="GO:0016020">
    <property type="term" value="C:membrane"/>
    <property type="evidence" value="ECO:0007669"/>
    <property type="project" value="UniProtKB-SubCell"/>
</dbReference>
<feature type="transmembrane region" description="Helical" evidence="7">
    <location>
        <begin position="406"/>
        <end position="427"/>
    </location>
</feature>
<feature type="transmembrane region" description="Helical" evidence="7">
    <location>
        <begin position="279"/>
        <end position="302"/>
    </location>
</feature>
<name>A0A0F0IAH0_ASPPU</name>
<dbReference type="PROSITE" id="PS50850">
    <property type="entry name" value="MFS"/>
    <property type="match status" value="1"/>
</dbReference>
<evidence type="ECO:0000256" key="6">
    <source>
        <dbReference type="SAM" id="MobiDB-lite"/>
    </source>
</evidence>
<feature type="transmembrane region" description="Helical" evidence="7">
    <location>
        <begin position="369"/>
        <end position="386"/>
    </location>
</feature>
<dbReference type="Proteomes" id="UP000033540">
    <property type="component" value="Unassembled WGS sequence"/>
</dbReference>
<dbReference type="STRING" id="1403190.A0A0F0IAH0"/>
<feature type="transmembrane region" description="Helical" evidence="7">
    <location>
        <begin position="846"/>
        <end position="867"/>
    </location>
</feature>
<evidence type="ECO:0000256" key="5">
    <source>
        <dbReference type="ARBA" id="ARBA00023136"/>
    </source>
</evidence>
<feature type="transmembrane region" description="Helical" evidence="7">
    <location>
        <begin position="181"/>
        <end position="202"/>
    </location>
</feature>
<feature type="transmembrane region" description="Helical" evidence="7">
    <location>
        <begin position="494"/>
        <end position="514"/>
    </location>
</feature>
<feature type="transmembrane region" description="Helical" evidence="7">
    <location>
        <begin position="439"/>
        <end position="457"/>
    </location>
</feature>
<dbReference type="GO" id="GO:0022857">
    <property type="term" value="F:transmembrane transporter activity"/>
    <property type="evidence" value="ECO:0007669"/>
    <property type="project" value="InterPro"/>
</dbReference>
<dbReference type="PANTHER" id="PTHR43791">
    <property type="entry name" value="PERMEASE-RELATED"/>
    <property type="match status" value="1"/>
</dbReference>
<keyword evidence="5 7" id="KW-0472">Membrane</keyword>
<feature type="transmembrane region" description="Helical" evidence="7">
    <location>
        <begin position="521"/>
        <end position="540"/>
    </location>
</feature>
<feature type="transmembrane region" description="Helical" evidence="7">
    <location>
        <begin position="322"/>
        <end position="342"/>
    </location>
</feature>
<feature type="domain" description="Major facilitator superfamily (MFS) profile" evidence="8">
    <location>
        <begin position="53"/>
        <end position="522"/>
    </location>
</feature>